<dbReference type="EMBL" id="QUNO01000021">
    <property type="protein sequence ID" value="REH32590.1"/>
    <property type="molecule type" value="Genomic_DNA"/>
</dbReference>
<dbReference type="RefSeq" id="WP_116180708.1">
    <property type="nucleotide sequence ID" value="NZ_CP144375.1"/>
</dbReference>
<proteinExistence type="predicted"/>
<sequence length="360" mass="38101">MNDDDRLESADQNLLDALDEVLDLDAGLADATLPSRARTLGEALDTVLDLDAGLTAIVGPGPATGPSLLLDYALDFAHRPAPWRLAARMWFPVGGLADLRIVVVAEATATEVTHAADVVDLDRALDGEAALEPVKVLCERLTRELRPGLRGYLVRHPDATERILTEFTAATSIAAELGLAVPGLAVAAALGESLAHATRFAGRLQGWRGPGDFPADSAAHVAAIRRALAGGQINLAEPHIKHLFRTAPPLLARLLRVAVGRARLTTIAASRDSAFAAAIETADAGELARATPILERALIDVTDADLSDANLSGVPLVGVLWSRATRWPSDLVDGIRARSEQIGPDLWRVTNPDIRLGHTV</sequence>
<comment type="caution">
    <text evidence="1">The sequence shown here is derived from an EMBL/GenBank/DDBJ whole genome shotgun (WGS) entry which is preliminary data.</text>
</comment>
<evidence type="ECO:0000313" key="1">
    <source>
        <dbReference type="EMBL" id="REH32590.1"/>
    </source>
</evidence>
<accession>A0A3E0GYG5</accession>
<name>A0A3E0GYG5_9PSEU</name>
<keyword evidence="2" id="KW-1185">Reference proteome</keyword>
<evidence type="ECO:0000313" key="2">
    <source>
        <dbReference type="Proteomes" id="UP000256269"/>
    </source>
</evidence>
<dbReference type="OrthoDB" id="4256452at2"/>
<gene>
    <name evidence="1" type="ORF">BCF44_121139</name>
</gene>
<dbReference type="Proteomes" id="UP000256269">
    <property type="component" value="Unassembled WGS sequence"/>
</dbReference>
<protein>
    <submittedName>
        <fullName evidence="1">Uncharacterized protein</fullName>
    </submittedName>
</protein>
<organism evidence="1 2">
    <name type="scientific">Kutzneria buriramensis</name>
    <dbReference type="NCBI Taxonomy" id="1045776"/>
    <lineage>
        <taxon>Bacteria</taxon>
        <taxon>Bacillati</taxon>
        <taxon>Actinomycetota</taxon>
        <taxon>Actinomycetes</taxon>
        <taxon>Pseudonocardiales</taxon>
        <taxon>Pseudonocardiaceae</taxon>
        <taxon>Kutzneria</taxon>
    </lineage>
</organism>
<reference evidence="1 2" key="1">
    <citation type="submission" date="2018-08" db="EMBL/GenBank/DDBJ databases">
        <title>Genomic Encyclopedia of Archaeal and Bacterial Type Strains, Phase II (KMG-II): from individual species to whole genera.</title>
        <authorList>
            <person name="Goeker M."/>
        </authorList>
    </citation>
    <scope>NUCLEOTIDE SEQUENCE [LARGE SCALE GENOMIC DNA]</scope>
    <source>
        <strain evidence="1 2">DSM 45791</strain>
    </source>
</reference>
<dbReference type="AlphaFoldDB" id="A0A3E0GYG5"/>